<organism evidence="5">
    <name type="scientific">Medioppia subpectinata</name>
    <dbReference type="NCBI Taxonomy" id="1979941"/>
    <lineage>
        <taxon>Eukaryota</taxon>
        <taxon>Metazoa</taxon>
        <taxon>Ecdysozoa</taxon>
        <taxon>Arthropoda</taxon>
        <taxon>Chelicerata</taxon>
        <taxon>Arachnida</taxon>
        <taxon>Acari</taxon>
        <taxon>Acariformes</taxon>
        <taxon>Sarcoptiformes</taxon>
        <taxon>Oribatida</taxon>
        <taxon>Brachypylina</taxon>
        <taxon>Oppioidea</taxon>
        <taxon>Oppiidae</taxon>
        <taxon>Medioppia</taxon>
    </lineage>
</organism>
<gene>
    <name evidence="5" type="ORF">OSB1V03_LOCUS4229</name>
</gene>
<dbReference type="CDD" id="cd00041">
    <property type="entry name" value="CUB"/>
    <property type="match status" value="1"/>
</dbReference>
<dbReference type="Gene3D" id="2.60.120.290">
    <property type="entry name" value="Spermadhesin, CUB domain"/>
    <property type="match status" value="2"/>
</dbReference>
<dbReference type="SMART" id="SM00042">
    <property type="entry name" value="CUB"/>
    <property type="match status" value="1"/>
</dbReference>
<evidence type="ECO:0000256" key="1">
    <source>
        <dbReference type="ARBA" id="ARBA00022737"/>
    </source>
</evidence>
<keyword evidence="6" id="KW-1185">Reference proteome</keyword>
<evidence type="ECO:0000256" key="3">
    <source>
        <dbReference type="PROSITE-ProRule" id="PRU00059"/>
    </source>
</evidence>
<evidence type="ECO:0000313" key="6">
    <source>
        <dbReference type="Proteomes" id="UP000759131"/>
    </source>
</evidence>
<dbReference type="EMBL" id="CAJPIZ010001882">
    <property type="protein sequence ID" value="CAG2104209.1"/>
    <property type="molecule type" value="Genomic_DNA"/>
</dbReference>
<dbReference type="InterPro" id="IPR035914">
    <property type="entry name" value="Sperma_CUB_dom_sf"/>
</dbReference>
<dbReference type="Gene3D" id="2.120.10.30">
    <property type="entry name" value="TolB, C-terminal domain"/>
    <property type="match status" value="1"/>
</dbReference>
<proteinExistence type="predicted"/>
<name>A0A7R9PWY6_9ACAR</name>
<accession>A0A7R9PWY6</accession>
<keyword evidence="2" id="KW-1015">Disulfide bond</keyword>
<evidence type="ECO:0000259" key="4">
    <source>
        <dbReference type="PROSITE" id="PS01180"/>
    </source>
</evidence>
<reference evidence="5" key="1">
    <citation type="submission" date="2020-11" db="EMBL/GenBank/DDBJ databases">
        <authorList>
            <person name="Tran Van P."/>
        </authorList>
    </citation>
    <scope>NUCLEOTIDE SEQUENCE</scope>
</reference>
<dbReference type="PROSITE" id="PS01180">
    <property type="entry name" value="CUB"/>
    <property type="match status" value="1"/>
</dbReference>
<comment type="caution">
    <text evidence="3">Lacks conserved residue(s) required for the propagation of feature annotation.</text>
</comment>
<dbReference type="SMART" id="SM00135">
    <property type="entry name" value="LY"/>
    <property type="match status" value="3"/>
</dbReference>
<protein>
    <recommendedName>
        <fullName evidence="4">CUB domain-containing protein</fullName>
    </recommendedName>
</protein>
<keyword evidence="1" id="KW-0677">Repeat</keyword>
<dbReference type="Pfam" id="PF00431">
    <property type="entry name" value="CUB"/>
    <property type="match status" value="1"/>
</dbReference>
<dbReference type="InterPro" id="IPR000033">
    <property type="entry name" value="LDLR_classB_rpt"/>
</dbReference>
<dbReference type="Proteomes" id="UP000759131">
    <property type="component" value="Unassembled WGS sequence"/>
</dbReference>
<dbReference type="SUPFAM" id="SSF49854">
    <property type="entry name" value="Spermadhesin, CUB domain"/>
    <property type="match status" value="2"/>
</dbReference>
<dbReference type="InterPro" id="IPR011042">
    <property type="entry name" value="6-blade_b-propeller_TolB-like"/>
</dbReference>
<dbReference type="InterPro" id="IPR000859">
    <property type="entry name" value="CUB_dom"/>
</dbReference>
<feature type="domain" description="CUB" evidence="4">
    <location>
        <begin position="155"/>
        <end position="257"/>
    </location>
</feature>
<evidence type="ECO:0000313" key="5">
    <source>
        <dbReference type="EMBL" id="CAD7623779.1"/>
    </source>
</evidence>
<dbReference type="OrthoDB" id="382013at2759"/>
<dbReference type="SUPFAM" id="SSF63825">
    <property type="entry name" value="YWTD domain"/>
    <property type="match status" value="1"/>
</dbReference>
<dbReference type="AlphaFoldDB" id="A0A7R9PWY6"/>
<dbReference type="EMBL" id="OC856457">
    <property type="protein sequence ID" value="CAD7623779.1"/>
    <property type="molecule type" value="Genomic_DNA"/>
</dbReference>
<sequence length="617" mass="70206">MSYNRVQTTPVDQECNWNIQVEPRMAIALTIEVLYARDNLDQMIIYDGTSQSDPNLMIIICRTNVDCNETFTDSKGEISMVRDISIRTRSDFSSDNSMEGKQVSTLSLRVYDGHSTHDKLLLTGNLMDTMDDGGIISSTNTVLIVFRHTNVSASCGQLYIKNQGYIHSPGYPLLYPNSILCEWTVRVPRNHTIIVQFIDFHTEESDYLTIISNSETYRYSGQHKPSNLLTSGNTMSLLFKTDGTIVERGFKIAYKAISLDPSLTFVIVADNALLRTHSSNTTLLAMNGDRMSGLMDYDSVGDRFVWFDHKKHNFILQSFNEKHVIPIGDGEPNSLAVDWIHDLLYWMDSNSNAIKVLSLGDKSKSIYTVHEIQAQSPKDLVLNVVTGALVWSNVGFEANIMQLNLDSDQPLVLYSSGRHAMHLTVDYGSKQYYFIDRTDHSLYSIDFWGKNETFIMKSVTLFDPIVSSLQVVGNDLYFNHEFFIYRVPDIQLGIERAHVVYKIHRVSGSFDDDHFFMTNTIDINRREFNTFKIVNQSHQPSVGLSGNPCDHSNCAKLCVPRTVATGQAYRLKRDLTRYTPELRLNPRMCLRDIDDNENCSSYQNLLANENTEISTKF</sequence>
<evidence type="ECO:0000256" key="2">
    <source>
        <dbReference type="ARBA" id="ARBA00023157"/>
    </source>
</evidence>
<dbReference type="PANTHER" id="PTHR24251">
    <property type="entry name" value="OVOCHYMASE-RELATED"/>
    <property type="match status" value="1"/>
</dbReference>